<feature type="transmembrane region" description="Helical" evidence="12">
    <location>
        <begin position="192"/>
        <end position="210"/>
    </location>
</feature>
<keyword evidence="9 12" id="KW-0472">Membrane</keyword>
<evidence type="ECO:0000256" key="10">
    <source>
        <dbReference type="ARBA" id="ARBA00032707"/>
    </source>
</evidence>
<sequence>MVYLNDYSLPLISGIIVALSSWLPISPEGYSVKLMFQSMGPLYESYLVPAYLGILFAILFHFREKIAMGAQKAIRMSIDPDGKFVFYSSLFTVLIGYPVVVGLPEILSPKTADIINAILGLIIITAGLLMARRISVPLRGVDDRLREHEDEPTLIDSLVVGLAQGISLIGGISRSGLTLTILLSTGASVKRALELSFLVTPVYLVMRLAFIESWDPDLPVALLFTAFLASFATSILTMNLLLRLAESLNRRTFLILFGSIAVIVYILGVIF</sequence>
<proteinExistence type="inferred from homology"/>
<evidence type="ECO:0000256" key="3">
    <source>
        <dbReference type="ARBA" id="ARBA00012374"/>
    </source>
</evidence>
<comment type="catalytic activity">
    <reaction evidence="11">
        <text>di-trans,octa-cis-undecaprenyl diphosphate + H2O = di-trans,octa-cis-undecaprenyl phosphate + phosphate + H(+)</text>
        <dbReference type="Rhea" id="RHEA:28094"/>
        <dbReference type="ChEBI" id="CHEBI:15377"/>
        <dbReference type="ChEBI" id="CHEBI:15378"/>
        <dbReference type="ChEBI" id="CHEBI:43474"/>
        <dbReference type="ChEBI" id="CHEBI:58405"/>
        <dbReference type="ChEBI" id="CHEBI:60392"/>
        <dbReference type="EC" id="3.6.1.27"/>
    </reaction>
</comment>
<protein>
    <recommendedName>
        <fullName evidence="4">Undecaprenyl-diphosphatase</fullName>
        <ecNumber evidence="3">3.6.1.27</ecNumber>
    </recommendedName>
    <alternativeName>
        <fullName evidence="10">Undecaprenyl pyrophosphate phosphatase</fullName>
    </alternativeName>
</protein>
<name>B6YTF6_THEON</name>
<dbReference type="Proteomes" id="UP000002727">
    <property type="component" value="Chromosome"/>
</dbReference>
<evidence type="ECO:0000256" key="7">
    <source>
        <dbReference type="ARBA" id="ARBA00022801"/>
    </source>
</evidence>
<dbReference type="RefSeq" id="WP_012571315.1">
    <property type="nucleotide sequence ID" value="NC_011529.1"/>
</dbReference>
<evidence type="ECO:0000256" key="6">
    <source>
        <dbReference type="ARBA" id="ARBA00022692"/>
    </source>
</evidence>
<dbReference type="EC" id="3.6.1.27" evidence="3"/>
<dbReference type="AlphaFoldDB" id="B6YTF6"/>
<feature type="transmembrane region" description="Helical" evidence="12">
    <location>
        <begin position="114"/>
        <end position="131"/>
    </location>
</feature>
<dbReference type="HOGENOM" id="CLU_1080187_0_0_2"/>
<comment type="subcellular location">
    <subcellularLocation>
        <location evidence="1">Cell membrane</location>
        <topology evidence="1">Multi-pass membrane protein</topology>
    </subcellularLocation>
</comment>
<evidence type="ECO:0000256" key="8">
    <source>
        <dbReference type="ARBA" id="ARBA00022989"/>
    </source>
</evidence>
<dbReference type="PANTHER" id="PTHR30622:SF2">
    <property type="entry name" value="UNDECAPRENYL-DIPHOSPHATASE"/>
    <property type="match status" value="1"/>
</dbReference>
<feature type="transmembrane region" description="Helical" evidence="12">
    <location>
        <begin position="7"/>
        <end position="25"/>
    </location>
</feature>
<organism evidence="13 14">
    <name type="scientific">Thermococcus onnurineus (strain NA1)</name>
    <dbReference type="NCBI Taxonomy" id="523850"/>
    <lineage>
        <taxon>Archaea</taxon>
        <taxon>Methanobacteriati</taxon>
        <taxon>Methanobacteriota</taxon>
        <taxon>Thermococci</taxon>
        <taxon>Thermococcales</taxon>
        <taxon>Thermococcaceae</taxon>
        <taxon>Thermococcus</taxon>
    </lineage>
</organism>
<feature type="transmembrane region" description="Helical" evidence="12">
    <location>
        <begin position="84"/>
        <end position="102"/>
    </location>
</feature>
<keyword evidence="14" id="KW-1185">Reference proteome</keyword>
<dbReference type="GO" id="GO:0050380">
    <property type="term" value="F:undecaprenyl-diphosphatase activity"/>
    <property type="evidence" value="ECO:0007669"/>
    <property type="project" value="UniProtKB-EC"/>
</dbReference>
<evidence type="ECO:0000256" key="4">
    <source>
        <dbReference type="ARBA" id="ARBA00021581"/>
    </source>
</evidence>
<evidence type="ECO:0000313" key="13">
    <source>
        <dbReference type="EMBL" id="ACJ15843.1"/>
    </source>
</evidence>
<accession>B6YTF6</accession>
<evidence type="ECO:0000256" key="2">
    <source>
        <dbReference type="ARBA" id="ARBA00010621"/>
    </source>
</evidence>
<dbReference type="GeneID" id="7018023"/>
<evidence type="ECO:0000256" key="9">
    <source>
        <dbReference type="ARBA" id="ARBA00023136"/>
    </source>
</evidence>
<dbReference type="STRING" id="523850.TON_0358"/>
<evidence type="ECO:0000256" key="5">
    <source>
        <dbReference type="ARBA" id="ARBA00022475"/>
    </source>
</evidence>
<dbReference type="EMBL" id="CP000855">
    <property type="protein sequence ID" value="ACJ15843.1"/>
    <property type="molecule type" value="Genomic_DNA"/>
</dbReference>
<reference evidence="13 14" key="1">
    <citation type="journal article" date="2008" name="J. Bacteriol.">
        <title>The complete genome sequence of Thermococcus onnurineus NA1 reveals a mixed heterotrophic and carboxydotrophic metabolism.</title>
        <authorList>
            <person name="Lee H.S."/>
            <person name="Kang S.G."/>
            <person name="Bae S.S."/>
            <person name="Lim J.K."/>
            <person name="Cho Y."/>
            <person name="Kim Y.J."/>
            <person name="Jeon J.H."/>
            <person name="Cha S.S."/>
            <person name="Kwon K.K."/>
            <person name="Kim H.T."/>
            <person name="Park C.J."/>
            <person name="Lee H.W."/>
            <person name="Kim S.I."/>
            <person name="Chun J."/>
            <person name="Colwell R.R."/>
            <person name="Kim S.J."/>
            <person name="Lee J.H."/>
        </authorList>
    </citation>
    <scope>NUCLEOTIDE SEQUENCE [LARGE SCALE GENOMIC DNA]</scope>
    <source>
        <strain evidence="13 14">NA1</strain>
    </source>
</reference>
<comment type="similarity">
    <text evidence="2">Belongs to the UppP family.</text>
</comment>
<feature type="transmembrane region" description="Helical" evidence="12">
    <location>
        <begin position="45"/>
        <end position="63"/>
    </location>
</feature>
<keyword evidence="5" id="KW-1003">Cell membrane</keyword>
<feature type="transmembrane region" description="Helical" evidence="12">
    <location>
        <begin position="253"/>
        <end position="270"/>
    </location>
</feature>
<evidence type="ECO:0000256" key="12">
    <source>
        <dbReference type="SAM" id="Phobius"/>
    </source>
</evidence>
<keyword evidence="8 12" id="KW-1133">Transmembrane helix</keyword>
<evidence type="ECO:0000256" key="11">
    <source>
        <dbReference type="ARBA" id="ARBA00047594"/>
    </source>
</evidence>
<dbReference type="KEGG" id="ton:TON_0358"/>
<dbReference type="PANTHER" id="PTHR30622">
    <property type="entry name" value="UNDECAPRENYL-DIPHOSPHATASE"/>
    <property type="match status" value="1"/>
</dbReference>
<keyword evidence="6 12" id="KW-0812">Transmembrane</keyword>
<dbReference type="InterPro" id="IPR003824">
    <property type="entry name" value="UppP"/>
</dbReference>
<dbReference type="GO" id="GO:0005886">
    <property type="term" value="C:plasma membrane"/>
    <property type="evidence" value="ECO:0007669"/>
    <property type="project" value="UniProtKB-SubCell"/>
</dbReference>
<gene>
    <name evidence="13" type="ordered locus">TON_0358</name>
</gene>
<keyword evidence="7" id="KW-0378">Hydrolase</keyword>
<dbReference type="Pfam" id="PF02673">
    <property type="entry name" value="BacA"/>
    <property type="match status" value="1"/>
</dbReference>
<evidence type="ECO:0000256" key="1">
    <source>
        <dbReference type="ARBA" id="ARBA00004651"/>
    </source>
</evidence>
<dbReference type="PATRIC" id="fig|523850.10.peg.361"/>
<dbReference type="eggNOG" id="arCOG04761">
    <property type="taxonomic scope" value="Archaea"/>
</dbReference>
<feature type="transmembrane region" description="Helical" evidence="12">
    <location>
        <begin position="222"/>
        <end position="241"/>
    </location>
</feature>
<dbReference type="OrthoDB" id="65864at2157"/>
<evidence type="ECO:0000313" key="14">
    <source>
        <dbReference type="Proteomes" id="UP000002727"/>
    </source>
</evidence>